<dbReference type="FunFam" id="2.60.40.10:FF:000283">
    <property type="entry name" value="Immunoglobulin kappa constant"/>
    <property type="match status" value="1"/>
</dbReference>
<reference evidence="5" key="1">
    <citation type="journal article" date="2023" name="Science">
        <title>Genome structures resolve the early diversification of teleost fishes.</title>
        <authorList>
            <person name="Parey E."/>
            <person name="Louis A."/>
            <person name="Montfort J."/>
            <person name="Bouchez O."/>
            <person name="Roques C."/>
            <person name="Iampietro C."/>
            <person name="Lluch J."/>
            <person name="Castinel A."/>
            <person name="Donnadieu C."/>
            <person name="Desvignes T."/>
            <person name="Floi Bucao C."/>
            <person name="Jouanno E."/>
            <person name="Wen M."/>
            <person name="Mejri S."/>
            <person name="Dirks R."/>
            <person name="Jansen H."/>
            <person name="Henkel C."/>
            <person name="Chen W.J."/>
            <person name="Zahm M."/>
            <person name="Cabau C."/>
            <person name="Klopp C."/>
            <person name="Thompson A.W."/>
            <person name="Robinson-Rechavi M."/>
            <person name="Braasch I."/>
            <person name="Lecointre G."/>
            <person name="Bobe J."/>
            <person name="Postlethwait J.H."/>
            <person name="Berthelot C."/>
            <person name="Roest Crollius H."/>
            <person name="Guiguen Y."/>
        </authorList>
    </citation>
    <scope>NUCLEOTIDE SEQUENCE</scope>
    <source>
        <strain evidence="5">WJC10195</strain>
    </source>
</reference>
<dbReference type="OrthoDB" id="8844201at2759"/>
<keyword evidence="1" id="KW-1015">Disulfide bond</keyword>
<evidence type="ECO:0000256" key="1">
    <source>
        <dbReference type="ARBA" id="ARBA00023157"/>
    </source>
</evidence>
<keyword evidence="2" id="KW-0393">Immunoglobulin domain</keyword>
<feature type="transmembrane region" description="Helical" evidence="3">
    <location>
        <begin position="250"/>
        <end position="272"/>
    </location>
</feature>
<evidence type="ECO:0000313" key="5">
    <source>
        <dbReference type="EMBL" id="KAJ8382411.1"/>
    </source>
</evidence>
<keyword evidence="6" id="KW-1185">Reference proteome</keyword>
<dbReference type="CDD" id="cd00098">
    <property type="entry name" value="IgC1"/>
    <property type="match status" value="1"/>
</dbReference>
<dbReference type="PANTHER" id="PTHR23411">
    <property type="entry name" value="TAPASIN"/>
    <property type="match status" value="1"/>
</dbReference>
<dbReference type="InterPro" id="IPR007110">
    <property type="entry name" value="Ig-like_dom"/>
</dbReference>
<dbReference type="SMART" id="SM00407">
    <property type="entry name" value="IGc1"/>
    <property type="match status" value="1"/>
</dbReference>
<accession>A0A9Q1GDT4</accession>
<organism evidence="5 6">
    <name type="scientific">Synaphobranchus kaupii</name>
    <name type="common">Kaup's arrowtooth eel</name>
    <dbReference type="NCBI Taxonomy" id="118154"/>
    <lineage>
        <taxon>Eukaryota</taxon>
        <taxon>Metazoa</taxon>
        <taxon>Chordata</taxon>
        <taxon>Craniata</taxon>
        <taxon>Vertebrata</taxon>
        <taxon>Euteleostomi</taxon>
        <taxon>Actinopterygii</taxon>
        <taxon>Neopterygii</taxon>
        <taxon>Teleostei</taxon>
        <taxon>Anguilliformes</taxon>
        <taxon>Synaphobranchidae</taxon>
        <taxon>Synaphobranchus</taxon>
    </lineage>
</organism>
<dbReference type="Gene3D" id="2.60.40.10">
    <property type="entry name" value="Immunoglobulins"/>
    <property type="match status" value="1"/>
</dbReference>
<evidence type="ECO:0000256" key="3">
    <source>
        <dbReference type="SAM" id="Phobius"/>
    </source>
</evidence>
<dbReference type="InterPro" id="IPR013783">
    <property type="entry name" value="Ig-like_fold"/>
</dbReference>
<keyword evidence="3" id="KW-0812">Transmembrane</keyword>
<dbReference type="InterPro" id="IPR050380">
    <property type="entry name" value="Immune_Resp_Modulators"/>
</dbReference>
<dbReference type="AlphaFoldDB" id="A0A9Q1GDT4"/>
<keyword evidence="3" id="KW-0472">Membrane</keyword>
<gene>
    <name evidence="5" type="ORF">SKAU_G00031890</name>
</gene>
<comment type="caution">
    <text evidence="5">The sequence shown here is derived from an EMBL/GenBank/DDBJ whole genome shotgun (WGS) entry which is preliminary data.</text>
</comment>
<dbReference type="Pfam" id="PF07654">
    <property type="entry name" value="C1-set"/>
    <property type="match status" value="1"/>
</dbReference>
<dbReference type="InterPro" id="IPR036179">
    <property type="entry name" value="Ig-like_dom_sf"/>
</dbReference>
<dbReference type="PROSITE" id="PS50835">
    <property type="entry name" value="IG_LIKE"/>
    <property type="match status" value="1"/>
</dbReference>
<dbReference type="InterPro" id="IPR003597">
    <property type="entry name" value="Ig_C1-set"/>
</dbReference>
<feature type="domain" description="Ig-like" evidence="4">
    <location>
        <begin position="133"/>
        <end position="234"/>
    </location>
</feature>
<dbReference type="EMBL" id="JAINUF010000001">
    <property type="protein sequence ID" value="KAJ8382411.1"/>
    <property type="molecule type" value="Genomic_DNA"/>
</dbReference>
<name>A0A9Q1GDT4_SYNKA</name>
<proteinExistence type="predicted"/>
<dbReference type="Proteomes" id="UP001152622">
    <property type="component" value="Chromosome 1"/>
</dbReference>
<sequence length="279" mass="30998">MRLMCNLVPSKLYPSTRFCPRRNPGGVELQQLHKPTFSAPTSKHGVEHHIGTKGPPVYARARRLDPVKLAVAEAEFAHMEQVPPGLRSAGYVFIRRDAHRSPLQPPYDGPFRVLEHGAKHLVVDIGDRDDQPPAVTLLSSSCSELKSNHKVTLVCLIRDFYPPILSVAWKRNGKVIDKASHLDEPIESTGPQGVGLFSCTARLSISEKDWVRGGSYSCAVTHRNLTQPLDKTITAPEGVSLRQSLQTIKLSITLLLCKSLFYCCLINILQVLKLQKKQI</sequence>
<evidence type="ECO:0000259" key="4">
    <source>
        <dbReference type="PROSITE" id="PS50835"/>
    </source>
</evidence>
<evidence type="ECO:0000313" key="6">
    <source>
        <dbReference type="Proteomes" id="UP001152622"/>
    </source>
</evidence>
<dbReference type="SUPFAM" id="SSF48726">
    <property type="entry name" value="Immunoglobulin"/>
    <property type="match status" value="1"/>
</dbReference>
<evidence type="ECO:0000256" key="2">
    <source>
        <dbReference type="ARBA" id="ARBA00023319"/>
    </source>
</evidence>
<keyword evidence="3" id="KW-1133">Transmembrane helix</keyword>
<protein>
    <recommendedName>
        <fullName evidence="4">Ig-like domain-containing protein</fullName>
    </recommendedName>
</protein>